<dbReference type="InterPro" id="IPR002035">
    <property type="entry name" value="VWF_A"/>
</dbReference>
<dbReference type="PANTHER" id="PTHR45737:SF6">
    <property type="entry name" value="VON WILLEBRAND FACTOR A DOMAIN-CONTAINING PROTEIN 5A"/>
    <property type="match status" value="1"/>
</dbReference>
<evidence type="ECO:0000313" key="3">
    <source>
        <dbReference type="Proteomes" id="UP000287188"/>
    </source>
</evidence>
<name>A0A402ALU6_9CHLR</name>
<keyword evidence="3" id="KW-1185">Reference proteome</keyword>
<dbReference type="Pfam" id="PF00092">
    <property type="entry name" value="VWA"/>
    <property type="match status" value="1"/>
</dbReference>
<dbReference type="Proteomes" id="UP000287188">
    <property type="component" value="Unassembled WGS sequence"/>
</dbReference>
<dbReference type="Gene3D" id="1.20.120.1690">
    <property type="match status" value="1"/>
</dbReference>
<reference evidence="3" key="1">
    <citation type="submission" date="2018-12" db="EMBL/GenBank/DDBJ databases">
        <title>Tengunoibacter tsumagoiensis gen. nov., sp. nov., Dictyobacter kobayashii sp. nov., D. alpinus sp. nov., and D. joshuensis sp. nov. and description of Dictyobacteraceae fam. nov. within the order Ktedonobacterales isolated from Tengu-no-mugimeshi.</title>
        <authorList>
            <person name="Wang C.M."/>
            <person name="Zheng Y."/>
            <person name="Sakai Y."/>
            <person name="Toyoda A."/>
            <person name="Minakuchi Y."/>
            <person name="Abe K."/>
            <person name="Yokota A."/>
            <person name="Yabe S."/>
        </authorList>
    </citation>
    <scope>NUCLEOTIDE SEQUENCE [LARGE SCALE GENOMIC DNA]</scope>
    <source>
        <strain evidence="3">Uno11</strain>
    </source>
</reference>
<dbReference type="AlphaFoldDB" id="A0A402ALU6"/>
<dbReference type="EMBL" id="BIFS01000001">
    <property type="protein sequence ID" value="GCE20009.1"/>
    <property type="molecule type" value="Genomic_DNA"/>
</dbReference>
<dbReference type="SMART" id="SM00327">
    <property type="entry name" value="VWA"/>
    <property type="match status" value="1"/>
</dbReference>
<dbReference type="OrthoDB" id="9784383at2"/>
<feature type="domain" description="VWFA" evidence="1">
    <location>
        <begin position="39"/>
        <end position="212"/>
    </location>
</feature>
<evidence type="ECO:0000259" key="1">
    <source>
        <dbReference type="PROSITE" id="PS50234"/>
    </source>
</evidence>
<accession>A0A402ALU6</accession>
<dbReference type="PANTHER" id="PTHR45737">
    <property type="entry name" value="VON WILLEBRAND FACTOR A DOMAIN-CONTAINING PROTEIN 5A"/>
    <property type="match status" value="1"/>
</dbReference>
<dbReference type="Gene3D" id="2.60.40.3670">
    <property type="match status" value="1"/>
</dbReference>
<protein>
    <submittedName>
        <fullName evidence="2">VWA domain-containing protein</fullName>
    </submittedName>
</protein>
<sequence length="420" mass="45765">MFTITAYHNPFLRVNQTAMQAVLSVKVDEQLAVGPTPQALAIALDRSGSMDGAKISAAREGAIKIVQALDESMLFMVVTFNDSGSVLAGPVLATTENKKQAIAALQRVRPAGGTRMSAALNLIADKLQHEQARALKILFLTDGRNEGETRAQLNKAVARCAEVHISISAWGVGTDWDAAELRHIADATHGSADIIPTPRQVEAAFTQAFQEMRKTAISNARLLLWSPNGVRITRIEQVYPSIVPLGLEPDAGNPRQVVASLGSLAAGDQRDYLLHLEMPAYPIGQQFMLIRPTLRFQAGGMQELEEKSARSGWVFVQWTENAAQAAQIEEHIAHYTNQEELSRSIKEGQEALAAGDSEKATRLLGRALEISESTNNERITRLLNDIVERDARGTIHLSQRADAVARKTLAINTGRTSKLK</sequence>
<dbReference type="RefSeq" id="WP_126551769.1">
    <property type="nucleotide sequence ID" value="NZ_BIFS01000001.1"/>
</dbReference>
<gene>
    <name evidence="2" type="ORF">KDK_38090</name>
</gene>
<proteinExistence type="predicted"/>
<dbReference type="Gene3D" id="3.40.50.410">
    <property type="entry name" value="von Willebrand factor, type A domain"/>
    <property type="match status" value="1"/>
</dbReference>
<dbReference type="SUPFAM" id="SSF53300">
    <property type="entry name" value="vWA-like"/>
    <property type="match status" value="1"/>
</dbReference>
<organism evidence="2 3">
    <name type="scientific">Dictyobacter kobayashii</name>
    <dbReference type="NCBI Taxonomy" id="2014872"/>
    <lineage>
        <taxon>Bacteria</taxon>
        <taxon>Bacillati</taxon>
        <taxon>Chloroflexota</taxon>
        <taxon>Ktedonobacteria</taxon>
        <taxon>Ktedonobacterales</taxon>
        <taxon>Dictyobacteraceae</taxon>
        <taxon>Dictyobacter</taxon>
    </lineage>
</organism>
<comment type="caution">
    <text evidence="2">The sequence shown here is derived from an EMBL/GenBank/DDBJ whole genome shotgun (WGS) entry which is preliminary data.</text>
</comment>
<dbReference type="PROSITE" id="PS50234">
    <property type="entry name" value="VWFA"/>
    <property type="match status" value="1"/>
</dbReference>
<evidence type="ECO:0000313" key="2">
    <source>
        <dbReference type="EMBL" id="GCE20009.1"/>
    </source>
</evidence>
<dbReference type="InterPro" id="IPR036465">
    <property type="entry name" value="vWFA_dom_sf"/>
</dbReference>